<name>A0A938WRP9_9BACT</name>
<dbReference type="EMBL" id="JACJJG010000010">
    <property type="protein sequence ID" value="MBM6672983.1"/>
    <property type="molecule type" value="Genomic_DNA"/>
</dbReference>
<gene>
    <name evidence="8" type="ORF">H6A34_03720</name>
</gene>
<dbReference type="InterPro" id="IPR005467">
    <property type="entry name" value="His_kinase_dom"/>
</dbReference>
<dbReference type="PANTHER" id="PTHR43711">
    <property type="entry name" value="TWO-COMPONENT HISTIDINE KINASE"/>
    <property type="match status" value="1"/>
</dbReference>
<feature type="transmembrane region" description="Helical" evidence="6">
    <location>
        <begin position="861"/>
        <end position="880"/>
    </location>
</feature>
<proteinExistence type="predicted"/>
<dbReference type="Proteomes" id="UP000706891">
    <property type="component" value="Unassembled WGS sequence"/>
</dbReference>
<dbReference type="SMART" id="SM00387">
    <property type="entry name" value="HATPase_c"/>
    <property type="match status" value="1"/>
</dbReference>
<dbReference type="SUPFAM" id="SSF48452">
    <property type="entry name" value="TPR-like"/>
    <property type="match status" value="1"/>
</dbReference>
<keyword evidence="6" id="KW-0812">Transmembrane</keyword>
<dbReference type="InterPro" id="IPR011990">
    <property type="entry name" value="TPR-like_helical_dom_sf"/>
</dbReference>
<organism evidence="8 9">
    <name type="scientific">Marseilla massiliensis</name>
    <dbReference type="NCBI Taxonomy" id="1841864"/>
    <lineage>
        <taxon>Bacteria</taxon>
        <taxon>Pseudomonadati</taxon>
        <taxon>Bacteroidota</taxon>
        <taxon>Bacteroidia</taxon>
        <taxon>Bacteroidales</taxon>
        <taxon>Prevotellaceae</taxon>
        <taxon>Marseilla</taxon>
    </lineage>
</organism>
<comment type="caution">
    <text evidence="8">The sequence shown here is derived from an EMBL/GenBank/DDBJ whole genome shotgun (WGS) entry which is preliminary data.</text>
</comment>
<dbReference type="PROSITE" id="PS50109">
    <property type="entry name" value="HIS_KIN"/>
    <property type="match status" value="1"/>
</dbReference>
<evidence type="ECO:0000313" key="8">
    <source>
        <dbReference type="EMBL" id="MBM6672983.1"/>
    </source>
</evidence>
<dbReference type="InterPro" id="IPR033405">
    <property type="entry name" value="DUF5112"/>
</dbReference>
<dbReference type="InterPro" id="IPR004358">
    <property type="entry name" value="Sig_transdc_His_kin-like_C"/>
</dbReference>
<accession>A0A938WRP9</accession>
<evidence type="ECO:0000256" key="3">
    <source>
        <dbReference type="ARBA" id="ARBA00022679"/>
    </source>
</evidence>
<keyword evidence="4" id="KW-0418">Kinase</keyword>
<dbReference type="PANTHER" id="PTHR43711:SF31">
    <property type="entry name" value="HISTIDINE KINASE"/>
    <property type="match status" value="1"/>
</dbReference>
<dbReference type="GO" id="GO:0004673">
    <property type="term" value="F:protein histidine kinase activity"/>
    <property type="evidence" value="ECO:0007669"/>
    <property type="project" value="UniProtKB-EC"/>
</dbReference>
<dbReference type="EC" id="2.7.13.3" evidence="2"/>
<dbReference type="Pfam" id="PF17140">
    <property type="entry name" value="DUF5113"/>
    <property type="match status" value="2"/>
</dbReference>
<feature type="transmembrane region" description="Helical" evidence="6">
    <location>
        <begin position="684"/>
        <end position="705"/>
    </location>
</feature>
<dbReference type="InterPro" id="IPR050736">
    <property type="entry name" value="Sensor_HK_Regulatory"/>
</dbReference>
<keyword evidence="3" id="KW-0808">Transferase</keyword>
<dbReference type="InterPro" id="IPR003594">
    <property type="entry name" value="HATPase_dom"/>
</dbReference>
<dbReference type="Pfam" id="PF17139">
    <property type="entry name" value="DUF5112"/>
    <property type="match status" value="1"/>
</dbReference>
<dbReference type="Pfam" id="PF02518">
    <property type="entry name" value="HATPase_c"/>
    <property type="match status" value="1"/>
</dbReference>
<dbReference type="InterPro" id="IPR033406">
    <property type="entry name" value="DUF5113"/>
</dbReference>
<evidence type="ECO:0000256" key="5">
    <source>
        <dbReference type="ARBA" id="ARBA00023012"/>
    </source>
</evidence>
<evidence type="ECO:0000256" key="6">
    <source>
        <dbReference type="SAM" id="Phobius"/>
    </source>
</evidence>
<dbReference type="AlphaFoldDB" id="A0A938WRP9"/>
<evidence type="ECO:0000313" key="9">
    <source>
        <dbReference type="Proteomes" id="UP000706891"/>
    </source>
</evidence>
<keyword evidence="9" id="KW-1185">Reference proteome</keyword>
<comment type="catalytic activity">
    <reaction evidence="1">
        <text>ATP + protein L-histidine = ADP + protein N-phospho-L-histidine.</text>
        <dbReference type="EC" id="2.7.13.3"/>
    </reaction>
</comment>
<dbReference type="PRINTS" id="PR00344">
    <property type="entry name" value="BCTRLSENSOR"/>
</dbReference>
<protein>
    <recommendedName>
        <fullName evidence="2">histidine kinase</fullName>
        <ecNumber evidence="2">2.7.13.3</ecNumber>
    </recommendedName>
</protein>
<evidence type="ECO:0000259" key="7">
    <source>
        <dbReference type="PROSITE" id="PS50109"/>
    </source>
</evidence>
<dbReference type="Gene3D" id="1.25.40.10">
    <property type="entry name" value="Tetratricopeptide repeat domain"/>
    <property type="match status" value="1"/>
</dbReference>
<evidence type="ECO:0000256" key="1">
    <source>
        <dbReference type="ARBA" id="ARBA00000085"/>
    </source>
</evidence>
<dbReference type="Gene3D" id="3.30.565.10">
    <property type="entry name" value="Histidine kinase-like ATPase, C-terminal domain"/>
    <property type="match status" value="1"/>
</dbReference>
<reference evidence="8" key="2">
    <citation type="journal article" date="2021" name="Sci. Rep.">
        <title>The distribution of antibiotic resistance genes in chicken gut microbiota commensals.</title>
        <authorList>
            <person name="Juricova H."/>
            <person name="Matiasovicova J."/>
            <person name="Kubasova T."/>
            <person name="Cejkova D."/>
            <person name="Rychlik I."/>
        </authorList>
    </citation>
    <scope>NUCLEOTIDE SEQUENCE</scope>
    <source>
        <strain evidence="8">An824</strain>
    </source>
</reference>
<dbReference type="InterPro" id="IPR036890">
    <property type="entry name" value="HATPase_C_sf"/>
</dbReference>
<evidence type="ECO:0000256" key="2">
    <source>
        <dbReference type="ARBA" id="ARBA00012438"/>
    </source>
</evidence>
<keyword evidence="5" id="KW-0902">Two-component regulatory system</keyword>
<feature type="transmembrane region" description="Helical" evidence="6">
    <location>
        <begin position="391"/>
        <end position="412"/>
    </location>
</feature>
<dbReference type="GO" id="GO:0000160">
    <property type="term" value="P:phosphorelay signal transduction system"/>
    <property type="evidence" value="ECO:0007669"/>
    <property type="project" value="UniProtKB-KW"/>
</dbReference>
<feature type="domain" description="Histidine kinase" evidence="7">
    <location>
        <begin position="509"/>
        <end position="692"/>
    </location>
</feature>
<keyword evidence="6" id="KW-0472">Membrane</keyword>
<evidence type="ECO:0000256" key="4">
    <source>
        <dbReference type="ARBA" id="ARBA00022777"/>
    </source>
</evidence>
<dbReference type="SUPFAM" id="SSF55874">
    <property type="entry name" value="ATPase domain of HSP90 chaperone/DNA topoisomerase II/histidine kinase"/>
    <property type="match status" value="1"/>
</dbReference>
<reference evidence="8" key="1">
    <citation type="submission" date="2020-08" db="EMBL/GenBank/DDBJ databases">
        <authorList>
            <person name="Cejkova D."/>
            <person name="Kubasova T."/>
            <person name="Jahodarova E."/>
            <person name="Rychlik I."/>
        </authorList>
    </citation>
    <scope>NUCLEOTIDE SEQUENCE</scope>
    <source>
        <strain evidence="8">An824</strain>
    </source>
</reference>
<sequence length="1164" mass="133112">MLLVGILGLLFLSACTSSKDGRVDVLNSLSYAYHYRSLDSVKIYADSALAMCDGYPAGKAEAYNNLAFVSMARMEYAKADSLLGLVVESTDNQIELLVADIQYMRLCQRMSRNKDFYEYKERASNRLKRIDEEISVLPERMLDRLIYARTEYSIICSTYYYYVGLTRQTKESLKEIDPSGDIQKDTAQYLNYLYQVGSGGIIDEKSHIATSQKELEYLFQCYILAKNYGYTYWQANSLQSISEHLLSGKTRRQLIAENRAAFTYINDDNMPDSLLAGYLAQKALRLFSDYGDVYQIVGAYRTLSFCYWAIGDYSSSLICLENALNGNPAVEQAPDLVASIRECLSMVYSAMDDKNNSDLNRNEYLDIQEETRQDRQLEARAEQLNRISVQLNALIVVILLLMAVVIALLYVFDKLGKKKNNQAYIDKLLVPLRTWEEHEELREDELNDKYETINEELSLSRLSLERDKRRALDNKAKVFLVNNVIPYIDRIINEAGKLKEQSGNKGIYEERKAYMAELTDKINEYNDVLTYWIQLQQGQLSLHIESFNINEVFDILSKSGMSFRLKGVSLEVIPLDAVVKADKILTLFMLNTLADNARKFTPVGGAVKVYAVKTENYVEISVSDTGTGLSEKELSGIFEHKIYNGHGFGLMNCKGIIEKYKKISNIFRVCGLFAESEKGKGSRFYFRLPFGVIRNVILLICTVLYGQYAFSRNTVGNMADRVDEMSACFLDSADIYADSAYYSNVSGTYLRTLEFADSVIYYLNKNYKLLYPEGKYYISGDESFNGVPAELIWFHNNVKTDYDVIQDMRNESAVAALALHKWGLYVYNNKIYTQLFKARSADNGLSDYCVAMQESKTNKTIAIIILIILFVAIIAAYYFLYYRYVLYFRFCVENIKNINKILLSDISNEEKAGLINDVDVRKYPDVLKNIILKIQAALARSIDTDRVKSLDIEYAEDDLHRIKYEIEKLYISNNVIDNSLSTLKHETMYYPSRIRQLVDDTEGNIDAICEVAKYYKELYSILCEQIRRQIENVKFECRPVSMEGILGVECNVLGDRTLLTYLFDILKKQCGYEASDVSVDFVMERYVVVNLVCRNMKIEDRQNVDLFTPSTANIPFLICRQIVRENAEQTNLHGCGIDVVADDDGAVTVKVTLAGDGKYILQDK</sequence>
<keyword evidence="6" id="KW-1133">Transmembrane helix</keyword>